<sequence length="79" mass="8517">MFFIVKVRIWSGPGAFSDENIVKVAGPSQLLVFFSPSGLARGEISFNLEKKPLLAVRLSLVFVPAAGAHSHSLRNAPKP</sequence>
<dbReference type="RefSeq" id="WP_209975670.1">
    <property type="nucleotide sequence ID" value="NZ_JAGGLB010000021.1"/>
</dbReference>
<protein>
    <submittedName>
        <fullName evidence="1">Uncharacterized protein</fullName>
    </submittedName>
</protein>
<evidence type="ECO:0000313" key="1">
    <source>
        <dbReference type="EMBL" id="MBP1993792.1"/>
    </source>
</evidence>
<keyword evidence="2" id="KW-1185">Reference proteome</keyword>
<organism evidence="1 2">
    <name type="scientific">Paenibacillus eucommiae</name>
    <dbReference type="NCBI Taxonomy" id="1355755"/>
    <lineage>
        <taxon>Bacteria</taxon>
        <taxon>Bacillati</taxon>
        <taxon>Bacillota</taxon>
        <taxon>Bacilli</taxon>
        <taxon>Bacillales</taxon>
        <taxon>Paenibacillaceae</taxon>
        <taxon>Paenibacillus</taxon>
    </lineage>
</organism>
<comment type="caution">
    <text evidence="1">The sequence shown here is derived from an EMBL/GenBank/DDBJ whole genome shotgun (WGS) entry which is preliminary data.</text>
</comment>
<evidence type="ECO:0000313" key="2">
    <source>
        <dbReference type="Proteomes" id="UP001519287"/>
    </source>
</evidence>
<name>A0ABS4J1U7_9BACL</name>
<dbReference type="EMBL" id="JAGGLB010000021">
    <property type="protein sequence ID" value="MBP1993792.1"/>
    <property type="molecule type" value="Genomic_DNA"/>
</dbReference>
<gene>
    <name evidence="1" type="ORF">J2Z66_005418</name>
</gene>
<dbReference type="Proteomes" id="UP001519287">
    <property type="component" value="Unassembled WGS sequence"/>
</dbReference>
<reference evidence="1 2" key="1">
    <citation type="submission" date="2021-03" db="EMBL/GenBank/DDBJ databases">
        <title>Genomic Encyclopedia of Type Strains, Phase IV (KMG-IV): sequencing the most valuable type-strain genomes for metagenomic binning, comparative biology and taxonomic classification.</title>
        <authorList>
            <person name="Goeker M."/>
        </authorList>
    </citation>
    <scope>NUCLEOTIDE SEQUENCE [LARGE SCALE GENOMIC DNA]</scope>
    <source>
        <strain evidence="1 2">DSM 26048</strain>
    </source>
</reference>
<proteinExistence type="predicted"/>
<accession>A0ABS4J1U7</accession>